<comment type="caution">
    <text evidence="1">The sequence shown here is derived from an EMBL/GenBank/DDBJ whole genome shotgun (WGS) entry which is preliminary data.</text>
</comment>
<sequence>MCNGRSSTPKRIVTGTKRDTTLAAISQELSPSSATCLMANPSVILISILMESPRGLILVESPILSQIEVTEYSSTVVVPTGPYPSINKRVLPQTTITEYASTVLVPSGTYPVINKRAPMPVPPKKTAAPVPTALSECDPEDCSRACYSLYKPSTTTKTFTSHVPCRVIETSTTLFEFEDDTTFYITVTPPAYTTSVTDILTTTVPAVCAGLPYPVLDTFDGSLIEFEQYPAEPHSDIACCAYCFAQLNCAASYWDYLGGDCEILIRTATQVPGANPTCPLGISDYDFGSPDAGGDVFPGPCGK</sequence>
<evidence type="ECO:0000313" key="2">
    <source>
        <dbReference type="Proteomes" id="UP001166286"/>
    </source>
</evidence>
<protein>
    <submittedName>
        <fullName evidence="1">Uncharacterized protein</fullName>
    </submittedName>
</protein>
<name>A0AA39QQF8_9LECA</name>
<dbReference type="Proteomes" id="UP001166286">
    <property type="component" value="Unassembled WGS sequence"/>
</dbReference>
<evidence type="ECO:0000313" key="1">
    <source>
        <dbReference type="EMBL" id="KAK0507243.1"/>
    </source>
</evidence>
<gene>
    <name evidence="1" type="ORF">JMJ35_010281</name>
</gene>
<accession>A0AA39QQF8</accession>
<reference evidence="1" key="1">
    <citation type="submission" date="2023-03" db="EMBL/GenBank/DDBJ databases">
        <title>Complete genome of Cladonia borealis.</title>
        <authorList>
            <person name="Park H."/>
        </authorList>
    </citation>
    <scope>NUCLEOTIDE SEQUENCE</scope>
    <source>
        <strain evidence="1">ANT050790</strain>
    </source>
</reference>
<dbReference type="EMBL" id="JAFEKC020000024">
    <property type="protein sequence ID" value="KAK0507243.1"/>
    <property type="molecule type" value="Genomic_DNA"/>
</dbReference>
<dbReference type="AlphaFoldDB" id="A0AA39QQF8"/>
<keyword evidence="2" id="KW-1185">Reference proteome</keyword>
<proteinExistence type="predicted"/>
<organism evidence="1 2">
    <name type="scientific">Cladonia borealis</name>
    <dbReference type="NCBI Taxonomy" id="184061"/>
    <lineage>
        <taxon>Eukaryota</taxon>
        <taxon>Fungi</taxon>
        <taxon>Dikarya</taxon>
        <taxon>Ascomycota</taxon>
        <taxon>Pezizomycotina</taxon>
        <taxon>Lecanoromycetes</taxon>
        <taxon>OSLEUM clade</taxon>
        <taxon>Lecanoromycetidae</taxon>
        <taxon>Lecanorales</taxon>
        <taxon>Lecanorineae</taxon>
        <taxon>Cladoniaceae</taxon>
        <taxon>Cladonia</taxon>
    </lineage>
</organism>